<dbReference type="Gene3D" id="2.120.10.30">
    <property type="entry name" value="TolB, C-terminal domain"/>
    <property type="match status" value="1"/>
</dbReference>
<dbReference type="OrthoDB" id="7675395at2"/>
<keyword evidence="2" id="KW-1185">Reference proteome</keyword>
<gene>
    <name evidence="1" type="ORF">FLL46_06765</name>
</gene>
<dbReference type="AlphaFoldDB" id="A0A545UFQ9"/>
<accession>A0A545UFQ9</accession>
<dbReference type="RefSeq" id="WP_142892732.1">
    <property type="nucleotide sequence ID" value="NZ_ML660162.1"/>
</dbReference>
<reference evidence="1 2" key="1">
    <citation type="submission" date="2019-07" db="EMBL/GenBank/DDBJ databases">
        <title>Draft genome for Aliikangiella sp. M105.</title>
        <authorList>
            <person name="Wang G."/>
        </authorList>
    </citation>
    <scope>NUCLEOTIDE SEQUENCE [LARGE SCALE GENOMIC DNA]</scope>
    <source>
        <strain evidence="1 2">M105</strain>
    </source>
</reference>
<dbReference type="EMBL" id="VIKS01000004">
    <property type="protein sequence ID" value="TQV88223.1"/>
    <property type="molecule type" value="Genomic_DNA"/>
</dbReference>
<proteinExistence type="predicted"/>
<dbReference type="SUPFAM" id="SSF63829">
    <property type="entry name" value="Calcium-dependent phosphotriesterase"/>
    <property type="match status" value="1"/>
</dbReference>
<name>A0A545UFQ9_9GAMM</name>
<comment type="caution">
    <text evidence="1">The sequence shown here is derived from an EMBL/GenBank/DDBJ whole genome shotgun (WGS) entry which is preliminary data.</text>
</comment>
<dbReference type="InterPro" id="IPR011042">
    <property type="entry name" value="6-blade_b-propeller_TolB-like"/>
</dbReference>
<dbReference type="Proteomes" id="UP000315439">
    <property type="component" value="Unassembled WGS sequence"/>
</dbReference>
<evidence type="ECO:0000313" key="2">
    <source>
        <dbReference type="Proteomes" id="UP000315439"/>
    </source>
</evidence>
<sequence length="278" mass="30830">MTKLSLSLLLFLIYPSTTLSAGLELLWSVKNTFSMPESAAFDDKRQVIYISNVNEYAKDGNGFISRVSLDGQSIELKWLKGLNSPTGLAVLADTLYVADYDALVAINLTNGKIIQRFDAPDAKSKPVLNDVAISRDGIVYVSGSASQTIYRLLDNQLEFWVKAPELLKFANGLFISNGVLYHGGLHWNAFNIESGKPVVDILRPDKTLKKFDGITSDGNNGFLVTLIEDSRIWHIQKNGISQPLSKKELNGIDLQYLPDKKLLLVPQVEGGFSLFRFD</sequence>
<organism evidence="1 2">
    <name type="scientific">Aliikangiella coralliicola</name>
    <dbReference type="NCBI Taxonomy" id="2592383"/>
    <lineage>
        <taxon>Bacteria</taxon>
        <taxon>Pseudomonadati</taxon>
        <taxon>Pseudomonadota</taxon>
        <taxon>Gammaproteobacteria</taxon>
        <taxon>Oceanospirillales</taxon>
        <taxon>Pleioneaceae</taxon>
        <taxon>Aliikangiella</taxon>
    </lineage>
</organism>
<protein>
    <submittedName>
        <fullName evidence="1">Uncharacterized protein</fullName>
    </submittedName>
</protein>
<evidence type="ECO:0000313" key="1">
    <source>
        <dbReference type="EMBL" id="TQV88223.1"/>
    </source>
</evidence>